<protein>
    <submittedName>
        <fullName evidence="1">Uncharacterized protein</fullName>
    </submittedName>
</protein>
<sequence>MVDGASFLDPTGIASSAAHAGKLLGSYKKLRTLTKGTGLEVHHLIEKRLAPIIGVHERDMLSIPLSKANHRVFTNRWRQAVPYRTTKLTRKQLMRAIEDVYHDDRKLRYATMKYLRSTGWRG</sequence>
<organism evidence="1 2">
    <name type="scientific">Gottfriedia endophytica</name>
    <dbReference type="NCBI Taxonomy" id="2820819"/>
    <lineage>
        <taxon>Bacteria</taxon>
        <taxon>Bacillati</taxon>
        <taxon>Bacillota</taxon>
        <taxon>Bacilli</taxon>
        <taxon>Bacillales</taxon>
        <taxon>Bacillaceae</taxon>
        <taxon>Gottfriedia</taxon>
    </lineage>
</organism>
<proteinExistence type="predicted"/>
<dbReference type="AlphaFoldDB" id="A0A940NKA6"/>
<name>A0A940NKA6_9BACI</name>
<evidence type="ECO:0000313" key="1">
    <source>
        <dbReference type="EMBL" id="MBP0726864.1"/>
    </source>
</evidence>
<keyword evidence="2" id="KW-1185">Reference proteome</keyword>
<dbReference type="Proteomes" id="UP000682134">
    <property type="component" value="Unassembled WGS sequence"/>
</dbReference>
<accession>A0A940NKA6</accession>
<reference evidence="1" key="1">
    <citation type="submission" date="2021-04" db="EMBL/GenBank/DDBJ databases">
        <title>Genome seq and assembly of Bacillus sp.</title>
        <authorList>
            <person name="Chhetri G."/>
        </authorList>
    </citation>
    <scope>NUCLEOTIDE SEQUENCE</scope>
    <source>
        <strain evidence="1">RG28</strain>
    </source>
</reference>
<comment type="caution">
    <text evidence="1">The sequence shown here is derived from an EMBL/GenBank/DDBJ whole genome shotgun (WGS) entry which is preliminary data.</text>
</comment>
<evidence type="ECO:0000313" key="2">
    <source>
        <dbReference type="Proteomes" id="UP000682134"/>
    </source>
</evidence>
<dbReference type="EMBL" id="JAGIYQ010000015">
    <property type="protein sequence ID" value="MBP0726864.1"/>
    <property type="molecule type" value="Genomic_DNA"/>
</dbReference>
<gene>
    <name evidence="1" type="ORF">J5Y03_17035</name>
</gene>
<dbReference type="RefSeq" id="WP_209407203.1">
    <property type="nucleotide sequence ID" value="NZ_JAGIYQ010000015.1"/>
</dbReference>